<evidence type="ECO:0000313" key="2">
    <source>
        <dbReference type="EMBL" id="OHA52536.1"/>
    </source>
</evidence>
<protein>
    <recommendedName>
        <fullName evidence="1">Helix-turn-helix domain-containing protein</fullName>
    </recommendedName>
</protein>
<dbReference type="InterPro" id="IPR010093">
    <property type="entry name" value="SinI_DNA-bd"/>
</dbReference>
<organism evidence="2 3">
    <name type="scientific">Candidatus Terrybacteria bacterium RIFCSPLOWO2_01_FULL_40_23</name>
    <dbReference type="NCBI Taxonomy" id="1802366"/>
    <lineage>
        <taxon>Bacteria</taxon>
        <taxon>Candidatus Terryibacteriota</taxon>
    </lineage>
</organism>
<evidence type="ECO:0000259" key="1">
    <source>
        <dbReference type="Pfam" id="PF12728"/>
    </source>
</evidence>
<dbReference type="NCBIfam" id="TIGR01764">
    <property type="entry name" value="excise"/>
    <property type="match status" value="1"/>
</dbReference>
<dbReference type="SUPFAM" id="SSF46955">
    <property type="entry name" value="Putative DNA-binding domain"/>
    <property type="match status" value="1"/>
</dbReference>
<accession>A0A1G2PW32</accession>
<dbReference type="Pfam" id="PF12728">
    <property type="entry name" value="HTH_17"/>
    <property type="match status" value="1"/>
</dbReference>
<dbReference type="InterPro" id="IPR009061">
    <property type="entry name" value="DNA-bd_dom_put_sf"/>
</dbReference>
<proteinExistence type="predicted"/>
<name>A0A1G2PW32_9BACT</name>
<dbReference type="GO" id="GO:0003677">
    <property type="term" value="F:DNA binding"/>
    <property type="evidence" value="ECO:0007669"/>
    <property type="project" value="InterPro"/>
</dbReference>
<reference evidence="2 3" key="1">
    <citation type="journal article" date="2016" name="Nat. Commun.">
        <title>Thousands of microbial genomes shed light on interconnected biogeochemical processes in an aquifer system.</title>
        <authorList>
            <person name="Anantharaman K."/>
            <person name="Brown C.T."/>
            <person name="Hug L.A."/>
            <person name="Sharon I."/>
            <person name="Castelle C.J."/>
            <person name="Probst A.J."/>
            <person name="Thomas B.C."/>
            <person name="Singh A."/>
            <person name="Wilkins M.J."/>
            <person name="Karaoz U."/>
            <person name="Brodie E.L."/>
            <person name="Williams K.H."/>
            <person name="Hubbard S.S."/>
            <person name="Banfield J.F."/>
        </authorList>
    </citation>
    <scope>NUCLEOTIDE SEQUENCE [LARGE SCALE GENOMIC DNA]</scope>
</reference>
<evidence type="ECO:0000313" key="3">
    <source>
        <dbReference type="Proteomes" id="UP000176951"/>
    </source>
</evidence>
<feature type="domain" description="Helix-turn-helix" evidence="1">
    <location>
        <begin position="5"/>
        <end position="53"/>
    </location>
</feature>
<dbReference type="Proteomes" id="UP000176951">
    <property type="component" value="Unassembled WGS sequence"/>
</dbReference>
<gene>
    <name evidence="2" type="ORF">A3A97_03935</name>
</gene>
<comment type="caution">
    <text evidence="2">The sequence shown here is derived from an EMBL/GenBank/DDBJ whole genome shotgun (WGS) entry which is preliminary data.</text>
</comment>
<dbReference type="AlphaFoldDB" id="A0A1G2PW32"/>
<dbReference type="InterPro" id="IPR041657">
    <property type="entry name" value="HTH_17"/>
</dbReference>
<sequence>MREKLLKLKEVAELLRVSERSVFRYIDSGRLKATKVGYWRINEKDLKNFLEDNTNLRRRKKK</sequence>
<dbReference type="EMBL" id="MHSW01000008">
    <property type="protein sequence ID" value="OHA52536.1"/>
    <property type="molecule type" value="Genomic_DNA"/>
</dbReference>
<dbReference type="Gene3D" id="1.10.1660.10">
    <property type="match status" value="1"/>
</dbReference>